<keyword evidence="1" id="KW-1133">Transmembrane helix</keyword>
<sequence>MSTNVSSLNPAAKSIVDPMLLELQGILFVALVGISLPLNFRILYIFACNPSYRNLQCYRIMIHIGVAQCLFAPGVFFQGIMKLLEYDLYGLASLTVKAHPPVSRAEALLELALALNRLKIICKLRYPSVVHTILVIIAWSLGLLFFISYFVCDPYFSVTATPDKILPFYDLTKPWSMFVRQAAAAAIVITSSHTLVVYAIILVYILNAKRSAGHIFKSYREKHILLYAGTRFLFDLVNALSLLYRPFADNVIVEFLLSFGYPFNYLCLPPLLYLSMHKEVRRQFVPKLIMMDANVNPRM</sequence>
<dbReference type="AlphaFoldDB" id="A0A1I8AU89"/>
<accession>A0A1I8AU89</accession>
<name>A0A1I8AU89_9BILA</name>
<keyword evidence="1" id="KW-0812">Transmembrane</keyword>
<evidence type="ECO:0000313" key="3">
    <source>
        <dbReference type="WBParaSite" id="L893_g9233.t1"/>
    </source>
</evidence>
<dbReference type="Proteomes" id="UP000095287">
    <property type="component" value="Unplaced"/>
</dbReference>
<evidence type="ECO:0000313" key="2">
    <source>
        <dbReference type="Proteomes" id="UP000095287"/>
    </source>
</evidence>
<dbReference type="WBParaSite" id="L893_g9233.t1">
    <property type="protein sequence ID" value="L893_g9233.t1"/>
    <property type="gene ID" value="L893_g9233"/>
</dbReference>
<feature type="transmembrane region" description="Helical" evidence="1">
    <location>
        <begin position="255"/>
        <end position="274"/>
    </location>
</feature>
<protein>
    <submittedName>
        <fullName evidence="3">G protein-coupled receptor</fullName>
    </submittedName>
</protein>
<feature type="transmembrane region" description="Helical" evidence="1">
    <location>
        <begin position="60"/>
        <end position="81"/>
    </location>
</feature>
<proteinExistence type="predicted"/>
<evidence type="ECO:0000256" key="1">
    <source>
        <dbReference type="SAM" id="Phobius"/>
    </source>
</evidence>
<reference evidence="3" key="1">
    <citation type="submission" date="2016-11" db="UniProtKB">
        <authorList>
            <consortium name="WormBaseParasite"/>
        </authorList>
    </citation>
    <scope>IDENTIFICATION</scope>
</reference>
<keyword evidence="1" id="KW-0472">Membrane</keyword>
<dbReference type="SUPFAM" id="SSF81321">
    <property type="entry name" value="Family A G protein-coupled receptor-like"/>
    <property type="match status" value="1"/>
</dbReference>
<organism evidence="2 3">
    <name type="scientific">Steinernema glaseri</name>
    <dbReference type="NCBI Taxonomy" id="37863"/>
    <lineage>
        <taxon>Eukaryota</taxon>
        <taxon>Metazoa</taxon>
        <taxon>Ecdysozoa</taxon>
        <taxon>Nematoda</taxon>
        <taxon>Chromadorea</taxon>
        <taxon>Rhabditida</taxon>
        <taxon>Tylenchina</taxon>
        <taxon>Panagrolaimomorpha</taxon>
        <taxon>Strongyloidoidea</taxon>
        <taxon>Steinernematidae</taxon>
        <taxon>Steinernema</taxon>
    </lineage>
</organism>
<dbReference type="Gene3D" id="1.20.1070.10">
    <property type="entry name" value="Rhodopsin 7-helix transmembrane proteins"/>
    <property type="match status" value="1"/>
</dbReference>
<feature type="transmembrane region" description="Helical" evidence="1">
    <location>
        <begin position="130"/>
        <end position="151"/>
    </location>
</feature>
<keyword evidence="2" id="KW-1185">Reference proteome</keyword>
<feature type="transmembrane region" description="Helical" evidence="1">
    <location>
        <begin position="182"/>
        <end position="204"/>
    </location>
</feature>
<feature type="transmembrane region" description="Helical" evidence="1">
    <location>
        <begin position="26"/>
        <end position="48"/>
    </location>
</feature>